<comment type="caution">
    <text evidence="2">The sequence shown here is derived from an EMBL/GenBank/DDBJ whole genome shotgun (WGS) entry which is preliminary data.</text>
</comment>
<dbReference type="InterPro" id="IPR020835">
    <property type="entry name" value="Catalase_sf"/>
</dbReference>
<organism evidence="2 3">
    <name type="scientific">Arenicella chitinivorans</name>
    <dbReference type="NCBI Taxonomy" id="1329800"/>
    <lineage>
        <taxon>Bacteria</taxon>
        <taxon>Pseudomonadati</taxon>
        <taxon>Pseudomonadota</taxon>
        <taxon>Gammaproteobacteria</taxon>
        <taxon>Arenicellales</taxon>
        <taxon>Arenicellaceae</taxon>
        <taxon>Arenicella</taxon>
    </lineage>
</organism>
<accession>A0A918RH71</accession>
<gene>
    <name evidence="2" type="ORF">GCM10008090_04110</name>
</gene>
<proteinExistence type="predicted"/>
<evidence type="ECO:0000256" key="1">
    <source>
        <dbReference type="SAM" id="Phobius"/>
    </source>
</evidence>
<dbReference type="AlphaFoldDB" id="A0A918RH71"/>
<dbReference type="GO" id="GO:0020037">
    <property type="term" value="F:heme binding"/>
    <property type="evidence" value="ECO:0007669"/>
    <property type="project" value="InterPro"/>
</dbReference>
<reference evidence="2" key="1">
    <citation type="journal article" date="2014" name="Int. J. Syst. Evol. Microbiol.">
        <title>Complete genome sequence of Corynebacterium casei LMG S-19264T (=DSM 44701T), isolated from a smear-ripened cheese.</title>
        <authorList>
            <consortium name="US DOE Joint Genome Institute (JGI-PGF)"/>
            <person name="Walter F."/>
            <person name="Albersmeier A."/>
            <person name="Kalinowski J."/>
            <person name="Ruckert C."/>
        </authorList>
    </citation>
    <scope>NUCLEOTIDE SEQUENCE</scope>
    <source>
        <strain evidence="2">KCTC 12711</strain>
    </source>
</reference>
<protein>
    <recommendedName>
        <fullName evidence="4">Catalase</fullName>
    </recommendedName>
</protein>
<dbReference type="CDD" id="cd08152">
    <property type="entry name" value="y4iL_like"/>
    <property type="match status" value="1"/>
</dbReference>
<sequence length="415" mass="47517">MKLLTRLKPWLIGLSAMGRRAVKWLFYVAGVYALMFLGVFAWQMAAGALRDPDADLVDNSPSAKAQRQTNNAAIIESVRQMVDRYRTPEYQRDAHSKPHGCVRARFEVFESQATYNHGLFNQPGHYEAWIRFSNGTVPALPDTESDARGMAIKVMGVEGEQLLPPMLAGSTQDFLMINSPTFFIRSIEDYRELERLSAQGRPFTYFFGEYYLNPFDWRLRELYLGLSTRQPAPNTPLSTQYYSMSAYKLGPHEIKYSAKACEDYTVPMVNRDDPNLLRNSMAYLLRERDTCFQFMVQLRDPDARMPIQDTTVRWSEATSPFVPIARIHIPKQTFDTPQQNAMCEAMSFNPWHGIKQHEPLGHINQLRRDLYLHTAAYRQVRNGVNIGEPNSWCESLAEYCDAESAPNEPTGAPNE</sequence>
<feature type="transmembrane region" description="Helical" evidence="1">
    <location>
        <begin position="21"/>
        <end position="42"/>
    </location>
</feature>
<dbReference type="RefSeq" id="WP_189398341.1">
    <property type="nucleotide sequence ID" value="NZ_BMXA01000001.1"/>
</dbReference>
<dbReference type="Proteomes" id="UP000614811">
    <property type="component" value="Unassembled WGS sequence"/>
</dbReference>
<keyword evidence="1" id="KW-0472">Membrane</keyword>
<dbReference type="SUPFAM" id="SSF56634">
    <property type="entry name" value="Heme-dependent catalase-like"/>
    <property type="match status" value="1"/>
</dbReference>
<evidence type="ECO:0000313" key="3">
    <source>
        <dbReference type="Proteomes" id="UP000614811"/>
    </source>
</evidence>
<evidence type="ECO:0008006" key="4">
    <source>
        <dbReference type="Google" id="ProtNLM"/>
    </source>
</evidence>
<keyword evidence="1" id="KW-1133">Transmembrane helix</keyword>
<reference evidence="2" key="2">
    <citation type="submission" date="2020-09" db="EMBL/GenBank/DDBJ databases">
        <authorList>
            <person name="Sun Q."/>
            <person name="Kim S."/>
        </authorList>
    </citation>
    <scope>NUCLEOTIDE SEQUENCE</scope>
    <source>
        <strain evidence="2">KCTC 12711</strain>
    </source>
</reference>
<evidence type="ECO:0000313" key="2">
    <source>
        <dbReference type="EMBL" id="GGZ98744.1"/>
    </source>
</evidence>
<dbReference type="Gene3D" id="2.40.180.10">
    <property type="entry name" value="Catalase core domain"/>
    <property type="match status" value="1"/>
</dbReference>
<keyword evidence="3" id="KW-1185">Reference proteome</keyword>
<dbReference type="PANTHER" id="PTHR36195:SF4">
    <property type="entry name" value="DOMAIN PROTEIN, PUTATIVE (AFU_ORTHOLOGUE AFUA_5G01990)-RELATED"/>
    <property type="match status" value="1"/>
</dbReference>
<name>A0A918RH71_9GAMM</name>
<dbReference type="EMBL" id="BMXA01000001">
    <property type="protein sequence ID" value="GGZ98744.1"/>
    <property type="molecule type" value="Genomic_DNA"/>
</dbReference>
<dbReference type="PANTHER" id="PTHR36195">
    <property type="entry name" value="DOMAIN PROTEIN, PUTATIVE (AFU_ORTHOLOGUE AFUA_5G01990)-RELATED-RELATED"/>
    <property type="match status" value="1"/>
</dbReference>
<keyword evidence="1" id="KW-0812">Transmembrane</keyword>